<dbReference type="GO" id="GO:0008531">
    <property type="term" value="F:riboflavin kinase activity"/>
    <property type="evidence" value="ECO:0007669"/>
    <property type="project" value="UniProtKB-UniRule"/>
</dbReference>
<dbReference type="SMART" id="SM00904">
    <property type="entry name" value="Flavokinase"/>
    <property type="match status" value="1"/>
</dbReference>
<evidence type="ECO:0000256" key="8">
    <source>
        <dbReference type="ARBA" id="ARBA00022741"/>
    </source>
</evidence>
<dbReference type="UniPathway" id="UPA00276">
    <property type="reaction ID" value="UER00406"/>
</dbReference>
<name>A0A410G9T6_9BURK</name>
<dbReference type="InterPro" id="IPR015864">
    <property type="entry name" value="FAD_synthase"/>
</dbReference>
<evidence type="ECO:0000256" key="12">
    <source>
        <dbReference type="ARBA" id="ARBA00023268"/>
    </source>
</evidence>
<comment type="catalytic activity">
    <reaction evidence="14 15">
        <text>FMN + ATP + H(+) = FAD + diphosphate</text>
        <dbReference type="Rhea" id="RHEA:17237"/>
        <dbReference type="ChEBI" id="CHEBI:15378"/>
        <dbReference type="ChEBI" id="CHEBI:30616"/>
        <dbReference type="ChEBI" id="CHEBI:33019"/>
        <dbReference type="ChEBI" id="CHEBI:57692"/>
        <dbReference type="ChEBI" id="CHEBI:58210"/>
        <dbReference type="EC" id="2.7.7.2"/>
    </reaction>
</comment>
<dbReference type="NCBIfam" id="NF004163">
    <property type="entry name" value="PRK05627.1-6"/>
    <property type="match status" value="1"/>
</dbReference>
<evidence type="ECO:0000256" key="4">
    <source>
        <dbReference type="ARBA" id="ARBA00022630"/>
    </source>
</evidence>
<evidence type="ECO:0000256" key="10">
    <source>
        <dbReference type="ARBA" id="ARBA00022827"/>
    </source>
</evidence>
<dbReference type="AlphaFoldDB" id="A0A410G9T6"/>
<evidence type="ECO:0000256" key="7">
    <source>
        <dbReference type="ARBA" id="ARBA00022695"/>
    </source>
</evidence>
<dbReference type="NCBIfam" id="NF004159">
    <property type="entry name" value="PRK05627.1-2"/>
    <property type="match status" value="1"/>
</dbReference>
<dbReference type="FunFam" id="3.40.50.620:FF:000021">
    <property type="entry name" value="Riboflavin biosynthesis protein"/>
    <property type="match status" value="1"/>
</dbReference>
<dbReference type="UniPathway" id="UPA00277">
    <property type="reaction ID" value="UER00407"/>
</dbReference>
<proteinExistence type="inferred from homology"/>
<dbReference type="OrthoDB" id="9803667at2"/>
<dbReference type="Gene3D" id="2.40.30.30">
    <property type="entry name" value="Riboflavin kinase-like"/>
    <property type="match status" value="1"/>
</dbReference>
<dbReference type="InterPro" id="IPR023465">
    <property type="entry name" value="Riboflavin_kinase_dom_sf"/>
</dbReference>
<evidence type="ECO:0000256" key="5">
    <source>
        <dbReference type="ARBA" id="ARBA00022643"/>
    </source>
</evidence>
<evidence type="ECO:0000313" key="18">
    <source>
        <dbReference type="Proteomes" id="UP000283474"/>
    </source>
</evidence>
<dbReference type="InterPro" id="IPR015865">
    <property type="entry name" value="Riboflavin_kinase_bac/euk"/>
</dbReference>
<dbReference type="Proteomes" id="UP000283474">
    <property type="component" value="Chromosome"/>
</dbReference>
<evidence type="ECO:0000313" key="17">
    <source>
        <dbReference type="EMBL" id="QAA93078.1"/>
    </source>
</evidence>
<keyword evidence="18" id="KW-1185">Reference proteome</keyword>
<evidence type="ECO:0000256" key="1">
    <source>
        <dbReference type="ARBA" id="ARBA00002121"/>
    </source>
</evidence>
<dbReference type="Pfam" id="PF06574">
    <property type="entry name" value="FAD_syn"/>
    <property type="match status" value="1"/>
</dbReference>
<keyword evidence="11 15" id="KW-0067">ATP-binding</keyword>
<keyword evidence="6 15" id="KW-0808">Transferase</keyword>
<dbReference type="PANTHER" id="PTHR22749">
    <property type="entry name" value="RIBOFLAVIN KINASE/FMN ADENYLYLTRANSFERASE"/>
    <property type="match status" value="1"/>
</dbReference>
<dbReference type="EMBL" id="CP022987">
    <property type="protein sequence ID" value="QAA93078.1"/>
    <property type="molecule type" value="Genomic_DNA"/>
</dbReference>
<evidence type="ECO:0000256" key="6">
    <source>
        <dbReference type="ARBA" id="ARBA00022679"/>
    </source>
</evidence>
<comment type="pathway">
    <text evidence="2 15">Cofactor biosynthesis; FAD biosynthesis; FAD from FMN: step 1/1.</text>
</comment>
<keyword evidence="7 15" id="KW-0548">Nucleotidyltransferase</keyword>
<reference evidence="17 18" key="1">
    <citation type="submission" date="2017-08" db="EMBL/GenBank/DDBJ databases">
        <authorList>
            <person name="Park S.-J."/>
            <person name="Kim H."/>
        </authorList>
    </citation>
    <scope>NUCLEOTIDE SEQUENCE [LARGE SCALE GENOMIC DNA]</scope>
    <source>
        <strain evidence="18">ye3</strain>
    </source>
</reference>
<dbReference type="SUPFAM" id="SSF82114">
    <property type="entry name" value="Riboflavin kinase-like"/>
    <property type="match status" value="1"/>
</dbReference>
<evidence type="ECO:0000256" key="15">
    <source>
        <dbReference type="PIRNR" id="PIRNR004491"/>
    </source>
</evidence>
<dbReference type="EC" id="2.7.7.2" evidence="15"/>
<keyword evidence="9 15" id="KW-0418">Kinase</keyword>
<feature type="domain" description="Riboflavin kinase" evidence="16">
    <location>
        <begin position="200"/>
        <end position="325"/>
    </location>
</feature>
<keyword evidence="4 15" id="KW-0285">Flavoprotein</keyword>
<dbReference type="NCBIfam" id="NF004160">
    <property type="entry name" value="PRK05627.1-3"/>
    <property type="match status" value="1"/>
</dbReference>
<dbReference type="InterPro" id="IPR002606">
    <property type="entry name" value="Riboflavin_kinase_bac"/>
</dbReference>
<dbReference type="Pfam" id="PF01687">
    <property type="entry name" value="Flavokinase"/>
    <property type="match status" value="1"/>
</dbReference>
<evidence type="ECO:0000256" key="13">
    <source>
        <dbReference type="ARBA" id="ARBA00047880"/>
    </source>
</evidence>
<evidence type="ECO:0000256" key="2">
    <source>
        <dbReference type="ARBA" id="ARBA00004726"/>
    </source>
</evidence>
<dbReference type="InterPro" id="IPR023468">
    <property type="entry name" value="Riboflavin_kinase"/>
</dbReference>
<comment type="function">
    <text evidence="1">Catalyzes the phosphorylation of riboflavin to FMN followed by the adenylation of FMN to FAD.</text>
</comment>
<dbReference type="EC" id="2.7.1.26" evidence="15"/>
<comment type="pathway">
    <text evidence="3 15">Cofactor biosynthesis; FMN biosynthesis; FMN from riboflavin (ATP route): step 1/1.</text>
</comment>
<dbReference type="GO" id="GO:0003919">
    <property type="term" value="F:FMN adenylyltransferase activity"/>
    <property type="evidence" value="ECO:0007669"/>
    <property type="project" value="UniProtKB-UniRule"/>
</dbReference>
<organism evidence="17 18">
    <name type="scientific">Pollutimonas thiosulfatoxidans</name>
    <dbReference type="NCBI Taxonomy" id="2028345"/>
    <lineage>
        <taxon>Bacteria</taxon>
        <taxon>Pseudomonadati</taxon>
        <taxon>Pseudomonadota</taxon>
        <taxon>Betaproteobacteria</taxon>
        <taxon>Burkholderiales</taxon>
        <taxon>Alcaligenaceae</taxon>
        <taxon>Pollutimonas</taxon>
    </lineage>
</organism>
<evidence type="ECO:0000256" key="11">
    <source>
        <dbReference type="ARBA" id="ARBA00022840"/>
    </source>
</evidence>
<dbReference type="CDD" id="cd02064">
    <property type="entry name" value="FAD_synthetase_N"/>
    <property type="match status" value="1"/>
</dbReference>
<keyword evidence="8 15" id="KW-0547">Nucleotide-binding</keyword>
<dbReference type="Gene3D" id="3.40.50.620">
    <property type="entry name" value="HUPs"/>
    <property type="match status" value="1"/>
</dbReference>
<dbReference type="GO" id="GO:0009398">
    <property type="term" value="P:FMN biosynthetic process"/>
    <property type="evidence" value="ECO:0007669"/>
    <property type="project" value="UniProtKB-UniRule"/>
</dbReference>
<evidence type="ECO:0000259" key="16">
    <source>
        <dbReference type="SMART" id="SM00904"/>
    </source>
</evidence>
<dbReference type="PIRSF" id="PIRSF004491">
    <property type="entry name" value="FAD_Synth"/>
    <property type="match status" value="1"/>
</dbReference>
<dbReference type="NCBIfam" id="TIGR00083">
    <property type="entry name" value="ribF"/>
    <property type="match status" value="1"/>
</dbReference>
<evidence type="ECO:0000256" key="14">
    <source>
        <dbReference type="ARBA" id="ARBA00049494"/>
    </source>
</evidence>
<keyword evidence="5 15" id="KW-0288">FMN</keyword>
<keyword evidence="12" id="KW-0511">Multifunctional enzyme</keyword>
<protein>
    <recommendedName>
        <fullName evidence="15">Riboflavin biosynthesis protein</fullName>
    </recommendedName>
    <domain>
        <recommendedName>
            <fullName evidence="15">Riboflavin kinase</fullName>
            <ecNumber evidence="15">2.7.1.26</ecNumber>
        </recommendedName>
        <alternativeName>
            <fullName evidence="15">Flavokinase</fullName>
        </alternativeName>
    </domain>
    <domain>
        <recommendedName>
            <fullName evidence="15">FMN adenylyltransferase</fullName>
            <ecNumber evidence="15">2.7.7.2</ecNumber>
        </recommendedName>
        <alternativeName>
            <fullName evidence="15">FAD pyrophosphorylase</fullName>
        </alternativeName>
        <alternativeName>
            <fullName evidence="15">FAD synthase</fullName>
        </alternativeName>
    </domain>
</protein>
<evidence type="ECO:0000256" key="3">
    <source>
        <dbReference type="ARBA" id="ARBA00005201"/>
    </source>
</evidence>
<dbReference type="KEGG" id="pus:CKA81_03900"/>
<sequence>MQNCKLCSVKSAPTLYRSLPRYDNQRPSAVTIGNFDGVHRGHQAILSRVHQLAQERALAGTVMTFEPHPRTYFARRGQRPELIPTQISSLRDKVTALADQRMDQVVLQRFDQSLADMSADAFIEQLLVQGLNTRWLLVGEDFRYGHKRSGDIELLRRAGLRFGFDVETIADVVDEHGHRISSSELRTALAVGNLSRAEHLLGRRYRLSGHVVHGQKLGRTIGYPTLNICVPAQCALRSGVYVVRVAGLAANPISGVASLGVRPTISHGGRLMLEVHLLEGPVDAYGKLACVDFLEYLRDEEKFPDLPTMIAAIDNDAQSARDYFATHGL</sequence>
<dbReference type="GO" id="GO:0009231">
    <property type="term" value="P:riboflavin biosynthetic process"/>
    <property type="evidence" value="ECO:0007669"/>
    <property type="project" value="InterPro"/>
</dbReference>
<dbReference type="GO" id="GO:0006747">
    <property type="term" value="P:FAD biosynthetic process"/>
    <property type="evidence" value="ECO:0007669"/>
    <property type="project" value="UniProtKB-UniRule"/>
</dbReference>
<gene>
    <name evidence="17" type="primary">ribF</name>
    <name evidence="17" type="ORF">CKA81_03900</name>
</gene>
<dbReference type="PANTHER" id="PTHR22749:SF6">
    <property type="entry name" value="RIBOFLAVIN KINASE"/>
    <property type="match status" value="1"/>
</dbReference>
<keyword evidence="10 15" id="KW-0274">FAD</keyword>
<accession>A0A410G9T6</accession>
<comment type="similarity">
    <text evidence="15">Belongs to the ribF family.</text>
</comment>
<dbReference type="GO" id="GO:0005524">
    <property type="term" value="F:ATP binding"/>
    <property type="evidence" value="ECO:0007669"/>
    <property type="project" value="UniProtKB-UniRule"/>
</dbReference>
<evidence type="ECO:0000256" key="9">
    <source>
        <dbReference type="ARBA" id="ARBA00022777"/>
    </source>
</evidence>
<comment type="catalytic activity">
    <reaction evidence="13 15">
        <text>riboflavin + ATP = FMN + ADP + H(+)</text>
        <dbReference type="Rhea" id="RHEA:14357"/>
        <dbReference type="ChEBI" id="CHEBI:15378"/>
        <dbReference type="ChEBI" id="CHEBI:30616"/>
        <dbReference type="ChEBI" id="CHEBI:57986"/>
        <dbReference type="ChEBI" id="CHEBI:58210"/>
        <dbReference type="ChEBI" id="CHEBI:456216"/>
        <dbReference type="EC" id="2.7.1.26"/>
    </reaction>
</comment>
<dbReference type="InterPro" id="IPR014729">
    <property type="entry name" value="Rossmann-like_a/b/a_fold"/>
</dbReference>
<dbReference type="SUPFAM" id="SSF52374">
    <property type="entry name" value="Nucleotidylyl transferase"/>
    <property type="match status" value="1"/>
</dbReference>